<name>A0AC11CXM8_SHEEP</name>
<reference evidence="1" key="1">
    <citation type="submission" date="2020-11" db="EMBL/GenBank/DDBJ databases">
        <authorList>
            <person name="Davenport K.M."/>
            <person name="Bickhart D.M."/>
            <person name="Smith T.P.L."/>
            <person name="Murdoch B.M."/>
            <person name="Rosen B.D."/>
        </authorList>
    </citation>
    <scope>NUCLEOTIDE SEQUENCE [LARGE SCALE GENOMIC DNA]</scope>
    <source>
        <strain evidence="1">OAR_USU_Benz2616</strain>
    </source>
</reference>
<reference evidence="1" key="2">
    <citation type="submission" date="2025-08" db="UniProtKB">
        <authorList>
            <consortium name="Ensembl"/>
        </authorList>
    </citation>
    <scope>IDENTIFICATION</scope>
</reference>
<organism evidence="1">
    <name type="scientific">Ovis aries</name>
    <name type="common">Sheep</name>
    <dbReference type="NCBI Taxonomy" id="9940"/>
    <lineage>
        <taxon>Eukaryota</taxon>
        <taxon>Metazoa</taxon>
        <taxon>Chordata</taxon>
        <taxon>Craniata</taxon>
        <taxon>Vertebrata</taxon>
        <taxon>Euteleostomi</taxon>
        <taxon>Mammalia</taxon>
        <taxon>Eutheria</taxon>
        <taxon>Laurasiatheria</taxon>
        <taxon>Artiodactyla</taxon>
        <taxon>Ruminantia</taxon>
        <taxon>Pecora</taxon>
        <taxon>Bovidae</taxon>
        <taxon>Caprinae</taxon>
        <taxon>Ovis</taxon>
    </lineage>
</organism>
<proteinExistence type="predicted"/>
<sequence length="293" mass="32284">MSPLQKALRQAQRLGEVVSDFSLAFPVFENNNQRYYESLPFKQLKELKIACSQYGPTAPFTIAMIESLGTQNLPPNDWKQIASACLSGGDYLLWKSEFFEQCARIADVNRQQGIQTSYEMLIGEGPYQATDTQLNFLPGAYAQISNAARQAWKKLPSSSTKTEDLSKVRQGPDEPYQDFVARLLDTIGKIMSDEQAGMLLAKQLAFENANSACQAALRPYRKKGDLSDFIRICADIGPSYMQGIAMAAALQGKSIKEVLFQQQARNKKGLQKSGCRSAALDSGKAGTRGRGTP</sequence>
<reference evidence="1" key="3">
    <citation type="submission" date="2025-09" db="UniProtKB">
        <authorList>
            <consortium name="Ensembl"/>
        </authorList>
    </citation>
    <scope>IDENTIFICATION</scope>
</reference>
<dbReference type="Ensembl" id="ENSOART00020046238.1">
    <property type="protein sequence ID" value="ENSOARP00020036817.1"/>
    <property type="gene ID" value="ENSOARG00020033095.1"/>
</dbReference>
<evidence type="ECO:0000313" key="1">
    <source>
        <dbReference type="Ensembl" id="ENSOARP00020036817.1"/>
    </source>
</evidence>
<protein>
    <submittedName>
        <fullName evidence="1">Uncharacterized protein</fullName>
    </submittedName>
</protein>
<accession>A0AC11CXM8</accession>